<evidence type="ECO:0000256" key="5">
    <source>
        <dbReference type="ARBA" id="ARBA00022989"/>
    </source>
</evidence>
<feature type="transmembrane region" description="Helical" evidence="7">
    <location>
        <begin position="72"/>
        <end position="93"/>
    </location>
</feature>
<evidence type="ECO:0000313" key="9">
    <source>
        <dbReference type="Proteomes" id="UP001575652"/>
    </source>
</evidence>
<dbReference type="RefSeq" id="WP_373972946.1">
    <property type="nucleotide sequence ID" value="NZ_JBHDLJ010000014.1"/>
</dbReference>
<protein>
    <submittedName>
        <fullName evidence="8">MFS transporter</fullName>
    </submittedName>
</protein>
<dbReference type="InterPro" id="IPR005829">
    <property type="entry name" value="Sugar_transporter_CS"/>
</dbReference>
<comment type="caution">
    <text evidence="8">The sequence shown here is derived from an EMBL/GenBank/DDBJ whole genome shotgun (WGS) entry which is preliminary data.</text>
</comment>
<evidence type="ECO:0000256" key="1">
    <source>
        <dbReference type="ARBA" id="ARBA00004651"/>
    </source>
</evidence>
<feature type="transmembrane region" description="Helical" evidence="7">
    <location>
        <begin position="281"/>
        <end position="301"/>
    </location>
</feature>
<feature type="transmembrane region" description="Helical" evidence="7">
    <location>
        <begin position="38"/>
        <end position="60"/>
    </location>
</feature>
<evidence type="ECO:0000313" key="8">
    <source>
        <dbReference type="EMBL" id="MFB0835769.1"/>
    </source>
</evidence>
<reference evidence="8 9" key="1">
    <citation type="submission" date="2024-09" db="EMBL/GenBank/DDBJ databases">
        <authorList>
            <person name="Salinas-Garcia M.A."/>
            <person name="Prieme A."/>
        </authorList>
    </citation>
    <scope>NUCLEOTIDE SEQUENCE [LARGE SCALE GENOMIC DNA]</scope>
    <source>
        <strain evidence="8 9">DSM 21081</strain>
    </source>
</reference>
<proteinExistence type="predicted"/>
<organism evidence="8 9">
    <name type="scientific">Arthrobacter halodurans</name>
    <dbReference type="NCBI Taxonomy" id="516699"/>
    <lineage>
        <taxon>Bacteria</taxon>
        <taxon>Bacillati</taxon>
        <taxon>Actinomycetota</taxon>
        <taxon>Actinomycetes</taxon>
        <taxon>Micrococcales</taxon>
        <taxon>Micrococcaceae</taxon>
        <taxon>Arthrobacter</taxon>
    </lineage>
</organism>
<keyword evidence="4 7" id="KW-0812">Transmembrane</keyword>
<keyword evidence="5 7" id="KW-1133">Transmembrane helix</keyword>
<feature type="transmembrane region" description="Helical" evidence="7">
    <location>
        <begin position="248"/>
        <end position="269"/>
    </location>
</feature>
<dbReference type="SUPFAM" id="SSF103473">
    <property type="entry name" value="MFS general substrate transporter"/>
    <property type="match status" value="1"/>
</dbReference>
<evidence type="ECO:0000256" key="4">
    <source>
        <dbReference type="ARBA" id="ARBA00022692"/>
    </source>
</evidence>
<dbReference type="Gene3D" id="1.20.1250.20">
    <property type="entry name" value="MFS general substrate transporter like domains"/>
    <property type="match status" value="1"/>
</dbReference>
<gene>
    <name evidence="8" type="ORF">ACETWP_14350</name>
</gene>
<dbReference type="InterPro" id="IPR050171">
    <property type="entry name" value="MFS_Transporters"/>
</dbReference>
<feature type="transmembrane region" description="Helical" evidence="7">
    <location>
        <begin position="99"/>
        <end position="120"/>
    </location>
</feature>
<evidence type="ECO:0000256" key="6">
    <source>
        <dbReference type="ARBA" id="ARBA00023136"/>
    </source>
</evidence>
<accession>A0ABV4UQ39</accession>
<evidence type="ECO:0000256" key="3">
    <source>
        <dbReference type="ARBA" id="ARBA00022475"/>
    </source>
</evidence>
<feature type="transmembrane region" description="Helical" evidence="7">
    <location>
        <begin position="307"/>
        <end position="327"/>
    </location>
</feature>
<name>A0ABV4UQ39_9MICC</name>
<dbReference type="PANTHER" id="PTHR23517">
    <property type="entry name" value="RESISTANCE PROTEIN MDTM, PUTATIVE-RELATED-RELATED"/>
    <property type="match status" value="1"/>
</dbReference>
<feature type="transmembrane region" description="Helical" evidence="7">
    <location>
        <begin position="12"/>
        <end position="32"/>
    </location>
</feature>
<feature type="transmembrane region" description="Helical" evidence="7">
    <location>
        <begin position="372"/>
        <end position="390"/>
    </location>
</feature>
<dbReference type="PANTHER" id="PTHR23517:SF13">
    <property type="entry name" value="MAJOR FACILITATOR SUPERFAMILY MFS_1"/>
    <property type="match status" value="1"/>
</dbReference>
<keyword evidence="3" id="KW-1003">Cell membrane</keyword>
<evidence type="ECO:0000256" key="2">
    <source>
        <dbReference type="ARBA" id="ARBA00022448"/>
    </source>
</evidence>
<dbReference type="InterPro" id="IPR036259">
    <property type="entry name" value="MFS_trans_sf"/>
</dbReference>
<feature type="transmembrane region" description="Helical" evidence="7">
    <location>
        <begin position="348"/>
        <end position="366"/>
    </location>
</feature>
<feature type="transmembrane region" description="Helical" evidence="7">
    <location>
        <begin position="141"/>
        <end position="162"/>
    </location>
</feature>
<dbReference type="PROSITE" id="PS00216">
    <property type="entry name" value="SUGAR_TRANSPORT_1"/>
    <property type="match status" value="1"/>
</dbReference>
<keyword evidence="6 7" id="KW-0472">Membrane</keyword>
<keyword evidence="9" id="KW-1185">Reference proteome</keyword>
<dbReference type="Pfam" id="PF07690">
    <property type="entry name" value="MFS_1"/>
    <property type="match status" value="1"/>
</dbReference>
<comment type="subcellular location">
    <subcellularLocation>
        <location evidence="1">Cell membrane</location>
        <topology evidence="1">Multi-pass membrane protein</topology>
    </subcellularLocation>
</comment>
<dbReference type="InterPro" id="IPR011701">
    <property type="entry name" value="MFS"/>
</dbReference>
<keyword evidence="2" id="KW-0813">Transport</keyword>
<sequence length="397" mass="40606">MNTSHRRWLPAGLSLTLVGWGANQFASLLAYYRQEHGFSELAVTSMLGVYVAGLIPALLVGGPASDALGRRGLTLGAIGLSVLASAAMAFGGSSAWPLFAGRLLAGVATGVALAAGTSWVKELSQRPWEEQPPAGAGARRAALATTAGFWLGPVVSGLVANWAPAPGVLPYVLHILLCLPLLWFASRLPETRRRTGAFPRGAFAALRTTPHARFRGVVAPAGPWVFGSGTIGFAVVPGLITDVGDFRLLYSTAAVALTLGCGVAVQPLARRIDTERSARALLVSLGTVLAGLLAAVLAVLAQNPWGGLAASSVLGAGYGLLMVSGLLETQRIAGPLELGALTGRYYTLAYLGFLAPTALAFAGLWFGPLVLLGAVIALCAASTAAVAAGSRRHLAGG</sequence>
<dbReference type="EMBL" id="JBHDLJ010000014">
    <property type="protein sequence ID" value="MFB0835769.1"/>
    <property type="molecule type" value="Genomic_DNA"/>
</dbReference>
<evidence type="ECO:0000256" key="7">
    <source>
        <dbReference type="SAM" id="Phobius"/>
    </source>
</evidence>
<feature type="transmembrane region" description="Helical" evidence="7">
    <location>
        <begin position="168"/>
        <end position="185"/>
    </location>
</feature>
<dbReference type="Proteomes" id="UP001575652">
    <property type="component" value="Unassembled WGS sequence"/>
</dbReference>
<feature type="transmembrane region" description="Helical" evidence="7">
    <location>
        <begin position="217"/>
        <end position="236"/>
    </location>
</feature>